<dbReference type="Gene3D" id="6.10.250.690">
    <property type="match status" value="1"/>
</dbReference>
<evidence type="ECO:0000256" key="9">
    <source>
        <dbReference type="PROSITE-ProRule" id="PRU01091"/>
    </source>
</evidence>
<feature type="domain" description="OmpR/PhoB-type" evidence="11">
    <location>
        <begin position="129"/>
        <end position="230"/>
    </location>
</feature>
<evidence type="ECO:0000259" key="11">
    <source>
        <dbReference type="PROSITE" id="PS51755"/>
    </source>
</evidence>
<evidence type="ECO:0000256" key="7">
    <source>
        <dbReference type="ARBA" id="ARBA00023163"/>
    </source>
</evidence>
<dbReference type="Proteomes" id="UP000216101">
    <property type="component" value="Unassembled WGS sequence"/>
</dbReference>
<dbReference type="SMART" id="SM00862">
    <property type="entry name" value="Trans_reg_C"/>
    <property type="match status" value="1"/>
</dbReference>
<evidence type="ECO:0000256" key="4">
    <source>
        <dbReference type="ARBA" id="ARBA00023012"/>
    </source>
</evidence>
<dbReference type="InterPro" id="IPR011006">
    <property type="entry name" value="CheY-like_superfamily"/>
</dbReference>
<evidence type="ECO:0000256" key="3">
    <source>
        <dbReference type="ARBA" id="ARBA00022553"/>
    </source>
</evidence>
<keyword evidence="4" id="KW-0902">Two-component regulatory system</keyword>
<feature type="DNA-binding region" description="OmpR/PhoB-type" evidence="9">
    <location>
        <begin position="129"/>
        <end position="230"/>
    </location>
</feature>
<dbReference type="GO" id="GO:0005829">
    <property type="term" value="C:cytosol"/>
    <property type="evidence" value="ECO:0007669"/>
    <property type="project" value="TreeGrafter"/>
</dbReference>
<comment type="subcellular location">
    <subcellularLocation>
        <location evidence="1">Cytoplasm</location>
    </subcellularLocation>
</comment>
<feature type="domain" description="Response regulatory" evidence="10">
    <location>
        <begin position="3"/>
        <end position="116"/>
    </location>
</feature>
<protein>
    <submittedName>
        <fullName evidence="12">Two-component system response regulator CreB</fullName>
    </submittedName>
</protein>
<dbReference type="EMBL" id="NHNI01000001">
    <property type="protein sequence ID" value="OZY85981.1"/>
    <property type="molecule type" value="Genomic_DNA"/>
</dbReference>
<keyword evidence="5" id="KW-0805">Transcription regulation</keyword>
<dbReference type="GO" id="GO:0042802">
    <property type="term" value="F:identical protein binding"/>
    <property type="evidence" value="ECO:0007669"/>
    <property type="project" value="UniProtKB-ARBA"/>
</dbReference>
<dbReference type="InterPro" id="IPR036388">
    <property type="entry name" value="WH-like_DNA-bd_sf"/>
</dbReference>
<gene>
    <name evidence="12" type="ORF">CBP51_02825</name>
</gene>
<reference evidence="13" key="1">
    <citation type="submission" date="2017-05" db="EMBL/GenBank/DDBJ databases">
        <authorList>
            <person name="Barney B.M."/>
        </authorList>
    </citation>
    <scope>NUCLEOTIDE SEQUENCE [LARGE SCALE GENOMIC DNA]</scope>
    <source>
        <strain evidence="13">PSBB022</strain>
    </source>
</reference>
<dbReference type="NCBIfam" id="NF008296">
    <property type="entry name" value="PRK11083.1"/>
    <property type="match status" value="1"/>
</dbReference>
<dbReference type="SUPFAM" id="SSF46894">
    <property type="entry name" value="C-terminal effector domain of the bipartite response regulators"/>
    <property type="match status" value="1"/>
</dbReference>
<dbReference type="PANTHER" id="PTHR48111:SF6">
    <property type="entry name" value="TRANSCRIPTIONAL REGULATORY PROTEIN CREB"/>
    <property type="match status" value="1"/>
</dbReference>
<sequence>MPHILILEDEPSIAESLVFVLQAEGFNTHWETLASKALAHLSEQPVDLVIMDVGLPDMTGFEACKQLRKFSEVPVMFLTARGDELDRVVGLEIGADDYVVKPFSPREVAARVKAILKRTRQVQTPAVVDSTITSDRAEFAIDHDRKTITYQQQLLQLTRYEYCLLATLLAQPGRVFSREQLLTAAGVTVDAGYDRSIDSHIKTLRAKLRQINPAAEPIKTQRGFGYCYQPESH</sequence>
<keyword evidence="2" id="KW-0963">Cytoplasm</keyword>
<dbReference type="PROSITE" id="PS51755">
    <property type="entry name" value="OMPR_PHOB"/>
    <property type="match status" value="1"/>
</dbReference>
<dbReference type="GO" id="GO:0000987">
    <property type="term" value="F:cis-regulatory region sequence-specific DNA binding"/>
    <property type="evidence" value="ECO:0007669"/>
    <property type="project" value="UniProtKB-ARBA"/>
</dbReference>
<dbReference type="RefSeq" id="WP_094983757.1">
    <property type="nucleotide sequence ID" value="NZ_NHNI01000001.1"/>
</dbReference>
<keyword evidence="6 9" id="KW-0238">DNA-binding</keyword>
<feature type="modified residue" description="4-aspartylphosphate" evidence="8">
    <location>
        <position position="52"/>
    </location>
</feature>
<dbReference type="GO" id="GO:0032993">
    <property type="term" value="C:protein-DNA complex"/>
    <property type="evidence" value="ECO:0007669"/>
    <property type="project" value="TreeGrafter"/>
</dbReference>
<dbReference type="SUPFAM" id="SSF52172">
    <property type="entry name" value="CheY-like"/>
    <property type="match status" value="1"/>
</dbReference>
<dbReference type="Gene3D" id="3.40.50.2300">
    <property type="match status" value="1"/>
</dbReference>
<evidence type="ECO:0000256" key="5">
    <source>
        <dbReference type="ARBA" id="ARBA00023015"/>
    </source>
</evidence>
<comment type="caution">
    <text evidence="12">The sequence shown here is derived from an EMBL/GenBank/DDBJ whole genome shotgun (WGS) entry which is preliminary data.</text>
</comment>
<dbReference type="GO" id="GO:0000156">
    <property type="term" value="F:phosphorelay response regulator activity"/>
    <property type="evidence" value="ECO:0007669"/>
    <property type="project" value="TreeGrafter"/>
</dbReference>
<evidence type="ECO:0000256" key="8">
    <source>
        <dbReference type="PROSITE-ProRule" id="PRU00169"/>
    </source>
</evidence>
<dbReference type="FunFam" id="3.40.50.2300:FF:000021">
    <property type="entry name" value="Two-component system response regulator KdpE"/>
    <property type="match status" value="1"/>
</dbReference>
<dbReference type="PANTHER" id="PTHR48111">
    <property type="entry name" value="REGULATOR OF RPOS"/>
    <property type="match status" value="1"/>
</dbReference>
<evidence type="ECO:0000256" key="6">
    <source>
        <dbReference type="ARBA" id="ARBA00023125"/>
    </source>
</evidence>
<dbReference type="GO" id="GO:0045893">
    <property type="term" value="P:positive regulation of DNA-templated transcription"/>
    <property type="evidence" value="ECO:0007669"/>
    <property type="project" value="UniProtKB-ARBA"/>
</dbReference>
<evidence type="ECO:0000313" key="12">
    <source>
        <dbReference type="EMBL" id="OZY85981.1"/>
    </source>
</evidence>
<organism evidence="12 13">
    <name type="scientific">Cellvibrio mixtus</name>
    <dbReference type="NCBI Taxonomy" id="39650"/>
    <lineage>
        <taxon>Bacteria</taxon>
        <taxon>Pseudomonadati</taxon>
        <taxon>Pseudomonadota</taxon>
        <taxon>Gammaproteobacteria</taxon>
        <taxon>Cellvibrionales</taxon>
        <taxon>Cellvibrionaceae</taxon>
        <taxon>Cellvibrio</taxon>
    </lineage>
</organism>
<dbReference type="InterPro" id="IPR039420">
    <property type="entry name" value="WalR-like"/>
</dbReference>
<dbReference type="PROSITE" id="PS50110">
    <property type="entry name" value="RESPONSE_REGULATORY"/>
    <property type="match status" value="1"/>
</dbReference>
<dbReference type="CDD" id="cd00383">
    <property type="entry name" value="trans_reg_C"/>
    <property type="match status" value="1"/>
</dbReference>
<proteinExistence type="predicted"/>
<dbReference type="AlphaFoldDB" id="A0A266Q9E1"/>
<evidence type="ECO:0000256" key="2">
    <source>
        <dbReference type="ARBA" id="ARBA00022490"/>
    </source>
</evidence>
<evidence type="ECO:0000259" key="10">
    <source>
        <dbReference type="PROSITE" id="PS50110"/>
    </source>
</evidence>
<keyword evidence="7" id="KW-0804">Transcription</keyword>
<dbReference type="SMART" id="SM00448">
    <property type="entry name" value="REC"/>
    <property type="match status" value="1"/>
</dbReference>
<evidence type="ECO:0000256" key="1">
    <source>
        <dbReference type="ARBA" id="ARBA00004496"/>
    </source>
</evidence>
<dbReference type="InterPro" id="IPR016032">
    <property type="entry name" value="Sig_transdc_resp-reg_C-effctor"/>
</dbReference>
<dbReference type="Pfam" id="PF00486">
    <property type="entry name" value="Trans_reg_C"/>
    <property type="match status" value="1"/>
</dbReference>
<accession>A0A266Q9E1</accession>
<dbReference type="Gene3D" id="1.10.10.10">
    <property type="entry name" value="Winged helix-like DNA-binding domain superfamily/Winged helix DNA-binding domain"/>
    <property type="match status" value="1"/>
</dbReference>
<dbReference type="InterPro" id="IPR001867">
    <property type="entry name" value="OmpR/PhoB-type_DNA-bd"/>
</dbReference>
<evidence type="ECO:0000313" key="13">
    <source>
        <dbReference type="Proteomes" id="UP000216101"/>
    </source>
</evidence>
<dbReference type="InterPro" id="IPR001789">
    <property type="entry name" value="Sig_transdc_resp-reg_receiver"/>
</dbReference>
<name>A0A266Q9E1_9GAMM</name>
<dbReference type="Pfam" id="PF00072">
    <property type="entry name" value="Response_reg"/>
    <property type="match status" value="1"/>
</dbReference>
<keyword evidence="13" id="KW-1185">Reference proteome</keyword>
<keyword evidence="3 8" id="KW-0597">Phosphoprotein</keyword>